<keyword evidence="8" id="KW-1185">Reference proteome</keyword>
<proteinExistence type="inferred from homology"/>
<dbReference type="PROSITE" id="PS51192">
    <property type="entry name" value="HELICASE_ATP_BIND_1"/>
    <property type="match status" value="1"/>
</dbReference>
<protein>
    <submittedName>
        <fullName evidence="7">P-loop containing nucleoside triphosphate hydrolase protein</fullName>
    </submittedName>
</protein>
<dbReference type="SUPFAM" id="SSF52540">
    <property type="entry name" value="P-loop containing nucleoside triphosphate hydrolases"/>
    <property type="match status" value="1"/>
</dbReference>
<comment type="caution">
    <text evidence="7">The sequence shown here is derived from an EMBL/GenBank/DDBJ whole genome shotgun (WGS) entry which is preliminary data.</text>
</comment>
<accession>A0A9P5N9G4</accession>
<dbReference type="InterPro" id="IPR002464">
    <property type="entry name" value="DNA/RNA_helicase_DEAH_CS"/>
</dbReference>
<dbReference type="Gene3D" id="3.40.50.300">
    <property type="entry name" value="P-loop containing nucleotide triphosphate hydrolases"/>
    <property type="match status" value="1"/>
</dbReference>
<keyword evidence="3" id="KW-0238">DNA-binding</keyword>
<reference evidence="7" key="1">
    <citation type="submission" date="2020-11" db="EMBL/GenBank/DDBJ databases">
        <authorList>
            <consortium name="DOE Joint Genome Institute"/>
            <person name="Ahrendt S."/>
            <person name="Riley R."/>
            <person name="Andreopoulos W."/>
            <person name="LaButti K."/>
            <person name="Pangilinan J."/>
            <person name="Ruiz-duenas F.J."/>
            <person name="Barrasa J.M."/>
            <person name="Sanchez-Garcia M."/>
            <person name="Camarero S."/>
            <person name="Miyauchi S."/>
            <person name="Serrano A."/>
            <person name="Linde D."/>
            <person name="Babiker R."/>
            <person name="Drula E."/>
            <person name="Ayuso-Fernandez I."/>
            <person name="Pacheco R."/>
            <person name="Padilla G."/>
            <person name="Ferreira P."/>
            <person name="Barriuso J."/>
            <person name="Kellner H."/>
            <person name="Castanera R."/>
            <person name="Alfaro M."/>
            <person name="Ramirez L."/>
            <person name="Pisabarro A.G."/>
            <person name="Kuo A."/>
            <person name="Tritt A."/>
            <person name="Lipzen A."/>
            <person name="He G."/>
            <person name="Yan M."/>
            <person name="Ng V."/>
            <person name="Cullen D."/>
            <person name="Martin F."/>
            <person name="Rosso M.-N."/>
            <person name="Henrissat B."/>
            <person name="Hibbett D."/>
            <person name="Martinez A.T."/>
            <person name="Grigoriev I.V."/>
        </authorList>
    </citation>
    <scope>NUCLEOTIDE SEQUENCE</scope>
    <source>
        <strain evidence="7">AH 44721</strain>
    </source>
</reference>
<dbReference type="GO" id="GO:0000724">
    <property type="term" value="P:double-strand break repair via homologous recombination"/>
    <property type="evidence" value="ECO:0007669"/>
    <property type="project" value="TreeGrafter"/>
</dbReference>
<sequence>MTSSTRSHDQEHGHSYRNLALAREKHAIKAKYDSIETRARLCSIFRTRFGADPHEWQLDVTEAILLGLDCIVIAGTGAGKTMPFMMPLLLDDIKKAVIISPLKVLQEDQARRFQKMELSAVAVNGDTWNAGLEKDLKEGRHRGILTSPEMYLKHDPFREVLTGSNFRDISSLIVDEAHCISQWGGDFRTAYSEIGKLRAFFPSHIPVLATSATLTPMALQEVRSQLGIDPDNSFFLNLGNDRPNIAYSALYMESATDYEALRPHLTSSETPTQPEDLVKSIVFVNSVNQAQQTARALRW</sequence>
<dbReference type="GO" id="GO:0043138">
    <property type="term" value="F:3'-5' DNA helicase activity"/>
    <property type="evidence" value="ECO:0007669"/>
    <property type="project" value="TreeGrafter"/>
</dbReference>
<dbReference type="EMBL" id="JADNYJ010000181">
    <property type="protein sequence ID" value="KAF8876505.1"/>
    <property type="molecule type" value="Genomic_DNA"/>
</dbReference>
<dbReference type="OrthoDB" id="2499463at2759"/>
<evidence type="ECO:0000259" key="6">
    <source>
        <dbReference type="PROSITE" id="PS51192"/>
    </source>
</evidence>
<dbReference type="InterPro" id="IPR011545">
    <property type="entry name" value="DEAD/DEAH_box_helicase_dom"/>
</dbReference>
<dbReference type="InterPro" id="IPR027417">
    <property type="entry name" value="P-loop_NTPase"/>
</dbReference>
<evidence type="ECO:0000313" key="7">
    <source>
        <dbReference type="EMBL" id="KAF8876505.1"/>
    </source>
</evidence>
<dbReference type="SMART" id="SM00487">
    <property type="entry name" value="DEXDc"/>
    <property type="match status" value="1"/>
</dbReference>
<gene>
    <name evidence="7" type="ORF">CPB84DRAFT_1689098</name>
</gene>
<evidence type="ECO:0000256" key="2">
    <source>
        <dbReference type="ARBA" id="ARBA00022801"/>
    </source>
</evidence>
<dbReference type="InterPro" id="IPR014001">
    <property type="entry name" value="Helicase_ATP-bd"/>
</dbReference>
<evidence type="ECO:0000313" key="8">
    <source>
        <dbReference type="Proteomes" id="UP000724874"/>
    </source>
</evidence>
<evidence type="ECO:0000256" key="1">
    <source>
        <dbReference type="ARBA" id="ARBA00005446"/>
    </source>
</evidence>
<dbReference type="GO" id="GO:0005737">
    <property type="term" value="C:cytoplasm"/>
    <property type="evidence" value="ECO:0007669"/>
    <property type="project" value="TreeGrafter"/>
</dbReference>
<keyword evidence="2 7" id="KW-0378">Hydrolase</keyword>
<dbReference type="GO" id="GO:0005634">
    <property type="term" value="C:nucleus"/>
    <property type="evidence" value="ECO:0007669"/>
    <property type="project" value="TreeGrafter"/>
</dbReference>
<dbReference type="GO" id="GO:0005694">
    <property type="term" value="C:chromosome"/>
    <property type="evidence" value="ECO:0007669"/>
    <property type="project" value="TreeGrafter"/>
</dbReference>
<dbReference type="PANTHER" id="PTHR13710:SF153">
    <property type="entry name" value="RECQ-LIKE DNA HELICASE BLM"/>
    <property type="match status" value="1"/>
</dbReference>
<feature type="domain" description="Helicase ATP-binding" evidence="6">
    <location>
        <begin position="61"/>
        <end position="232"/>
    </location>
</feature>
<dbReference type="Proteomes" id="UP000724874">
    <property type="component" value="Unassembled WGS sequence"/>
</dbReference>
<organism evidence="7 8">
    <name type="scientific">Gymnopilus junonius</name>
    <name type="common">Spectacular rustgill mushroom</name>
    <name type="synonym">Gymnopilus spectabilis subsp. junonius</name>
    <dbReference type="NCBI Taxonomy" id="109634"/>
    <lineage>
        <taxon>Eukaryota</taxon>
        <taxon>Fungi</taxon>
        <taxon>Dikarya</taxon>
        <taxon>Basidiomycota</taxon>
        <taxon>Agaricomycotina</taxon>
        <taxon>Agaricomycetes</taxon>
        <taxon>Agaricomycetidae</taxon>
        <taxon>Agaricales</taxon>
        <taxon>Agaricineae</taxon>
        <taxon>Hymenogastraceae</taxon>
        <taxon>Gymnopilus</taxon>
    </lineage>
</organism>
<evidence type="ECO:0000256" key="3">
    <source>
        <dbReference type="ARBA" id="ARBA00023125"/>
    </source>
</evidence>
<dbReference type="GO" id="GO:0009378">
    <property type="term" value="F:four-way junction helicase activity"/>
    <property type="evidence" value="ECO:0007669"/>
    <property type="project" value="TreeGrafter"/>
</dbReference>
<dbReference type="PANTHER" id="PTHR13710">
    <property type="entry name" value="DNA HELICASE RECQ FAMILY MEMBER"/>
    <property type="match status" value="1"/>
</dbReference>
<dbReference type="GO" id="GO:0003677">
    <property type="term" value="F:DNA binding"/>
    <property type="evidence" value="ECO:0007669"/>
    <property type="project" value="UniProtKB-KW"/>
</dbReference>
<evidence type="ECO:0000256" key="5">
    <source>
        <dbReference type="ARBA" id="ARBA00023242"/>
    </source>
</evidence>
<evidence type="ECO:0000256" key="4">
    <source>
        <dbReference type="ARBA" id="ARBA00023235"/>
    </source>
</evidence>
<keyword evidence="5" id="KW-0539">Nucleus</keyword>
<dbReference type="GO" id="GO:0005524">
    <property type="term" value="F:ATP binding"/>
    <property type="evidence" value="ECO:0007669"/>
    <property type="project" value="InterPro"/>
</dbReference>
<dbReference type="PROSITE" id="PS00690">
    <property type="entry name" value="DEAH_ATP_HELICASE"/>
    <property type="match status" value="1"/>
</dbReference>
<dbReference type="Pfam" id="PF00270">
    <property type="entry name" value="DEAD"/>
    <property type="match status" value="1"/>
</dbReference>
<dbReference type="GO" id="GO:0016787">
    <property type="term" value="F:hydrolase activity"/>
    <property type="evidence" value="ECO:0007669"/>
    <property type="project" value="UniProtKB-KW"/>
</dbReference>
<name>A0A9P5N9G4_GYMJU</name>
<dbReference type="CDD" id="cd17920">
    <property type="entry name" value="DEXHc_RecQ"/>
    <property type="match status" value="1"/>
</dbReference>
<keyword evidence="4" id="KW-0413">Isomerase</keyword>
<dbReference type="AlphaFoldDB" id="A0A9P5N9G4"/>
<comment type="similarity">
    <text evidence="1">Belongs to the helicase family. RecQ subfamily.</text>
</comment>